<gene>
    <name evidence="1" type="ORF">GOODEAATRI_031487</name>
</gene>
<organism evidence="1 2">
    <name type="scientific">Goodea atripinnis</name>
    <dbReference type="NCBI Taxonomy" id="208336"/>
    <lineage>
        <taxon>Eukaryota</taxon>
        <taxon>Metazoa</taxon>
        <taxon>Chordata</taxon>
        <taxon>Craniata</taxon>
        <taxon>Vertebrata</taxon>
        <taxon>Euteleostomi</taxon>
        <taxon>Actinopterygii</taxon>
        <taxon>Neopterygii</taxon>
        <taxon>Teleostei</taxon>
        <taxon>Neoteleostei</taxon>
        <taxon>Acanthomorphata</taxon>
        <taxon>Ovalentaria</taxon>
        <taxon>Atherinomorphae</taxon>
        <taxon>Cyprinodontiformes</taxon>
        <taxon>Goodeidae</taxon>
        <taxon>Goodea</taxon>
    </lineage>
</organism>
<sequence length="103" mass="11581">MWLHYFHVIFVSHDALYFVMCISSSCSKTPTQHDAATPYFIVGVLKLASFFPFPPNVKMVIMAKHFSFIRPQDTSLKIKVFALSAFAFRVMASSSTGCLSVHV</sequence>
<proteinExistence type="predicted"/>
<comment type="caution">
    <text evidence="1">The sequence shown here is derived from an EMBL/GenBank/DDBJ whole genome shotgun (WGS) entry which is preliminary data.</text>
</comment>
<dbReference type="EMBL" id="JAHRIO010095344">
    <property type="protein sequence ID" value="MEQ2190049.1"/>
    <property type="molecule type" value="Genomic_DNA"/>
</dbReference>
<dbReference type="Proteomes" id="UP001476798">
    <property type="component" value="Unassembled WGS sequence"/>
</dbReference>
<name>A0ABV0Q2P6_9TELE</name>
<keyword evidence="2" id="KW-1185">Reference proteome</keyword>
<accession>A0ABV0Q2P6</accession>
<evidence type="ECO:0008006" key="3">
    <source>
        <dbReference type="Google" id="ProtNLM"/>
    </source>
</evidence>
<protein>
    <recommendedName>
        <fullName evidence="3">Secreted protein</fullName>
    </recommendedName>
</protein>
<reference evidence="1 2" key="1">
    <citation type="submission" date="2021-06" db="EMBL/GenBank/DDBJ databases">
        <authorList>
            <person name="Palmer J.M."/>
        </authorList>
    </citation>
    <scope>NUCLEOTIDE SEQUENCE [LARGE SCALE GENOMIC DNA]</scope>
    <source>
        <strain evidence="1 2">GA_2019</strain>
        <tissue evidence="1">Muscle</tissue>
    </source>
</reference>
<evidence type="ECO:0000313" key="2">
    <source>
        <dbReference type="Proteomes" id="UP001476798"/>
    </source>
</evidence>
<evidence type="ECO:0000313" key="1">
    <source>
        <dbReference type="EMBL" id="MEQ2190049.1"/>
    </source>
</evidence>